<dbReference type="InterPro" id="IPR003439">
    <property type="entry name" value="ABC_transporter-like_ATP-bd"/>
</dbReference>
<accession>A0A6P1ZM93</accession>
<dbReference type="PANTHER" id="PTHR43790">
    <property type="entry name" value="CARBOHYDRATE TRANSPORT ATP-BINDING PROTEIN MG119-RELATED"/>
    <property type="match status" value="1"/>
</dbReference>
<name>A0A6P1ZM93_9BACT</name>
<dbReference type="GO" id="GO:0005524">
    <property type="term" value="F:ATP binding"/>
    <property type="evidence" value="ECO:0007669"/>
    <property type="project" value="UniProtKB-KW"/>
</dbReference>
<dbReference type="SUPFAM" id="SSF52540">
    <property type="entry name" value="P-loop containing nucleoside triphosphate hydrolases"/>
    <property type="match status" value="2"/>
</dbReference>
<gene>
    <name evidence="4" type="ORF">DQK91_01590</name>
</gene>
<evidence type="ECO:0000256" key="1">
    <source>
        <dbReference type="ARBA" id="ARBA00022741"/>
    </source>
</evidence>
<dbReference type="Pfam" id="PF00005">
    <property type="entry name" value="ABC_tran"/>
    <property type="match status" value="2"/>
</dbReference>
<evidence type="ECO:0000259" key="3">
    <source>
        <dbReference type="PROSITE" id="PS50893"/>
    </source>
</evidence>
<evidence type="ECO:0000313" key="5">
    <source>
        <dbReference type="Proteomes" id="UP000434052"/>
    </source>
</evidence>
<evidence type="ECO:0000256" key="2">
    <source>
        <dbReference type="ARBA" id="ARBA00022840"/>
    </source>
</evidence>
<dbReference type="CDD" id="cd03216">
    <property type="entry name" value="ABC_Carb_Monos_I"/>
    <property type="match status" value="1"/>
</dbReference>
<dbReference type="PROSITE" id="PS50893">
    <property type="entry name" value="ABC_TRANSPORTER_2"/>
    <property type="match status" value="2"/>
</dbReference>
<dbReference type="InterPro" id="IPR027417">
    <property type="entry name" value="P-loop_NTPase"/>
</dbReference>
<sequence>MSETVTTTPHAAGNGTPLVRLEGISKSFGKVQANKDITLDIRPGRILALLGENGAGKSTLMSILAGKLYPDSGRILVRGEPTRFDSPAAAIRAGVGMVYQHFMLVDAMTVAQNVLLGQSDKFFLSPKAMNARVGALAEEYGLYVDPAARVANLSMGERQRVEILRLLLRKSEVLIFDEPTTVLTPAESDQLFEALRAMAALGKAVVFISHKLPEVLAIADEIAILRRGEIVDRFGAADTPSEAELARRMVGREVLLTVDREPMPHGDVVLEIENLSGDGLQGVSLSVKQGEVVTIAGVAGNGQKPLVEIVSGLREPKGGVVRLMDRTWKEYYGSRRRAQPGPDTRPEGPLGRGAWKGALSYIPEDRKGIATLANLNLVDNVLLTTRQGFSRWFFLSHRHAMAATENMVKEFDVRGGGPETRAGQLSGGNLQKLVLAREFYREPRIIVAEQPTQGLDVAATEEVWAQLLAVRERAGVLLVTNDLNEALQLSDRIAVMYRGRFMDVLEGGEARDVDLLGQLMAGVDPRTS</sequence>
<dbReference type="InterPro" id="IPR050107">
    <property type="entry name" value="ABC_carbohydrate_import_ATPase"/>
</dbReference>
<reference evidence="4 5" key="1">
    <citation type="submission" date="2018-06" db="EMBL/GenBank/DDBJ databases">
        <title>Complete genome of Desulfovibrio marinus P48SEP.</title>
        <authorList>
            <person name="Crispim J.S."/>
            <person name="Vidigal P.M.P."/>
            <person name="Silva L.C.F."/>
            <person name="Araujo L.C."/>
            <person name="Laguardia C.N."/>
            <person name="Dias R.S."/>
            <person name="Sousa M.P."/>
            <person name="Paula S.O."/>
            <person name="Silva C."/>
        </authorList>
    </citation>
    <scope>NUCLEOTIDE SEQUENCE [LARGE SCALE GENOMIC DNA]</scope>
    <source>
        <strain evidence="4 5">P48SEP</strain>
    </source>
</reference>
<organism evidence="4 5">
    <name type="scientific">Oceanidesulfovibrio marinus</name>
    <dbReference type="NCBI Taxonomy" id="370038"/>
    <lineage>
        <taxon>Bacteria</taxon>
        <taxon>Pseudomonadati</taxon>
        <taxon>Thermodesulfobacteriota</taxon>
        <taxon>Desulfovibrionia</taxon>
        <taxon>Desulfovibrionales</taxon>
        <taxon>Desulfovibrionaceae</taxon>
        <taxon>Oceanidesulfovibrio</taxon>
    </lineage>
</organism>
<dbReference type="Gene3D" id="3.40.50.300">
    <property type="entry name" value="P-loop containing nucleotide triphosphate hydrolases"/>
    <property type="match status" value="2"/>
</dbReference>
<dbReference type="Proteomes" id="UP000434052">
    <property type="component" value="Unassembled WGS sequence"/>
</dbReference>
<keyword evidence="1" id="KW-0547">Nucleotide-binding</keyword>
<dbReference type="InterPro" id="IPR017871">
    <property type="entry name" value="ABC_transporter-like_CS"/>
</dbReference>
<feature type="domain" description="ABC transporter" evidence="3">
    <location>
        <begin position="263"/>
        <end position="523"/>
    </location>
</feature>
<dbReference type="AlphaFoldDB" id="A0A6P1ZM93"/>
<feature type="domain" description="ABC transporter" evidence="3">
    <location>
        <begin position="19"/>
        <end position="252"/>
    </location>
</feature>
<dbReference type="PANTHER" id="PTHR43790:SF4">
    <property type="entry name" value="GUANOSINE IMPORT ATP-BINDING PROTEIN NUPO"/>
    <property type="match status" value="1"/>
</dbReference>
<dbReference type="EMBL" id="QMIF01000001">
    <property type="protein sequence ID" value="TVM36640.1"/>
    <property type="molecule type" value="Genomic_DNA"/>
</dbReference>
<dbReference type="GO" id="GO:0016887">
    <property type="term" value="F:ATP hydrolysis activity"/>
    <property type="evidence" value="ECO:0007669"/>
    <property type="project" value="InterPro"/>
</dbReference>
<dbReference type="SMART" id="SM00382">
    <property type="entry name" value="AAA"/>
    <property type="match status" value="1"/>
</dbReference>
<dbReference type="OrthoDB" id="9809450at2"/>
<comment type="caution">
    <text evidence="4">The sequence shown here is derived from an EMBL/GenBank/DDBJ whole genome shotgun (WGS) entry which is preliminary data.</text>
</comment>
<keyword evidence="2 4" id="KW-0067">ATP-binding</keyword>
<dbReference type="CDD" id="cd03215">
    <property type="entry name" value="ABC_Carb_Monos_II"/>
    <property type="match status" value="1"/>
</dbReference>
<dbReference type="RefSeq" id="WP_144233677.1">
    <property type="nucleotide sequence ID" value="NZ_QMIF01000001.1"/>
</dbReference>
<proteinExistence type="predicted"/>
<protein>
    <submittedName>
        <fullName evidence="4">ABC transporter ATP-binding protein</fullName>
    </submittedName>
</protein>
<dbReference type="PROSITE" id="PS00211">
    <property type="entry name" value="ABC_TRANSPORTER_1"/>
    <property type="match status" value="1"/>
</dbReference>
<dbReference type="InterPro" id="IPR003593">
    <property type="entry name" value="AAA+_ATPase"/>
</dbReference>
<evidence type="ECO:0000313" key="4">
    <source>
        <dbReference type="EMBL" id="TVM36640.1"/>
    </source>
</evidence>